<sequence>MTVTEKPILKDSDSQYSSEVKLLLLCVRPQIDEESAEEILKLVKAEIDWNYLIDTATQHKVIPLVYCKLNGICPSYIPEDILQEMRQIFHNNSKKNLVLTEKLIQIINLLQNNNIPCLTFKGVTLGILAYQKIFLRTFTDLDILIPKKSVSRTTKLLIEHGYEPQFNFSESQQKTYLEIRNEQTFANSKRNITLDIHWSLLAEHLSFCLKTEDVWQFQQEVNINGNLIPSLSPEIMVLYLCTNGAKDSWIYLQSICDLARLIDNHPNLNWEQVMAQAGRLGTRKMLFLGLSLCQILFNLPLPPKIRQQILTEPQIEILVNQVTQNLFDDARPQEFLLIRKRIYLKTMDSWRDRILFYFDIIRPTPLEWKIVELPKWLSPLYYPIRLIRLAIKHSQIKIASFTGSKARSPI</sequence>
<comment type="caution">
    <text evidence="1">The sequence shown here is derived from an EMBL/GenBank/DDBJ whole genome shotgun (WGS) entry which is preliminary data.</text>
</comment>
<proteinExistence type="predicted"/>
<name>A0A2T1C4Y4_9CYAN</name>
<evidence type="ECO:0000313" key="1">
    <source>
        <dbReference type="EMBL" id="PSB03311.1"/>
    </source>
</evidence>
<dbReference type="OrthoDB" id="5366220at2"/>
<dbReference type="InterPro" id="IPR039498">
    <property type="entry name" value="NTP_transf_5"/>
</dbReference>
<gene>
    <name evidence="1" type="ORF">C7B64_09045</name>
</gene>
<evidence type="ECO:0008006" key="3">
    <source>
        <dbReference type="Google" id="ProtNLM"/>
    </source>
</evidence>
<dbReference type="Proteomes" id="UP000238762">
    <property type="component" value="Unassembled WGS sequence"/>
</dbReference>
<dbReference type="AlphaFoldDB" id="A0A2T1C4Y4"/>
<protein>
    <recommendedName>
        <fullName evidence="3">Nucleotidyltransferase family protein</fullName>
    </recommendedName>
</protein>
<dbReference type="RefSeq" id="WP_106288318.1">
    <property type="nucleotide sequence ID" value="NZ_CAWNTC010000009.1"/>
</dbReference>
<evidence type="ECO:0000313" key="2">
    <source>
        <dbReference type="Proteomes" id="UP000238762"/>
    </source>
</evidence>
<accession>A0A2T1C4Y4</accession>
<reference evidence="1 2" key="1">
    <citation type="submission" date="2018-02" db="EMBL/GenBank/DDBJ databases">
        <authorList>
            <person name="Cohen D.B."/>
            <person name="Kent A.D."/>
        </authorList>
    </citation>
    <scope>NUCLEOTIDE SEQUENCE [LARGE SCALE GENOMIC DNA]</scope>
    <source>
        <strain evidence="1 2">CCAP 1448/3</strain>
    </source>
</reference>
<organism evidence="1 2">
    <name type="scientific">Merismopedia glauca CCAP 1448/3</name>
    <dbReference type="NCBI Taxonomy" id="1296344"/>
    <lineage>
        <taxon>Bacteria</taxon>
        <taxon>Bacillati</taxon>
        <taxon>Cyanobacteriota</taxon>
        <taxon>Cyanophyceae</taxon>
        <taxon>Synechococcales</taxon>
        <taxon>Merismopediaceae</taxon>
        <taxon>Merismopedia</taxon>
    </lineage>
</organism>
<reference evidence="1 2" key="2">
    <citation type="submission" date="2018-03" db="EMBL/GenBank/DDBJ databases">
        <title>The ancient ancestry and fast evolution of plastids.</title>
        <authorList>
            <person name="Moore K.R."/>
            <person name="Magnabosco C."/>
            <person name="Momper L."/>
            <person name="Gold D.A."/>
            <person name="Bosak T."/>
            <person name="Fournier G.P."/>
        </authorList>
    </citation>
    <scope>NUCLEOTIDE SEQUENCE [LARGE SCALE GENOMIC DNA]</scope>
    <source>
        <strain evidence="1 2">CCAP 1448/3</strain>
    </source>
</reference>
<keyword evidence="2" id="KW-1185">Reference proteome</keyword>
<dbReference type="EMBL" id="PVWJ01000035">
    <property type="protein sequence ID" value="PSB03311.1"/>
    <property type="molecule type" value="Genomic_DNA"/>
</dbReference>
<dbReference type="Pfam" id="PF14907">
    <property type="entry name" value="NTP_transf_5"/>
    <property type="match status" value="1"/>
</dbReference>
<dbReference type="Gene3D" id="3.30.460.40">
    <property type="match status" value="1"/>
</dbReference>